<dbReference type="EMBL" id="CAXHTB010000011">
    <property type="protein sequence ID" value="CAL0315786.1"/>
    <property type="molecule type" value="Genomic_DNA"/>
</dbReference>
<dbReference type="AlphaFoldDB" id="A0AAV1X286"/>
<dbReference type="GO" id="GO:0006779">
    <property type="term" value="P:porphyrin-containing compound biosynthetic process"/>
    <property type="evidence" value="ECO:0007669"/>
    <property type="project" value="InterPro"/>
</dbReference>
<dbReference type="Proteomes" id="UP001497480">
    <property type="component" value="Unassembled WGS sequence"/>
</dbReference>
<dbReference type="SUPFAM" id="SSF51726">
    <property type="entry name" value="UROD/MetE-like"/>
    <property type="match status" value="1"/>
</dbReference>
<proteinExistence type="predicted"/>
<evidence type="ECO:0000313" key="2">
    <source>
        <dbReference type="EMBL" id="CAL0315786.1"/>
    </source>
</evidence>
<name>A0AAV1X286_LUPLU</name>
<dbReference type="InterPro" id="IPR000257">
    <property type="entry name" value="Uroporphyrinogen_deCOase"/>
</dbReference>
<gene>
    <name evidence="2" type="ORF">LLUT_LOCUS16846</name>
</gene>
<comment type="caution">
    <text evidence="2">The sequence shown here is derived from an EMBL/GenBank/DDBJ whole genome shotgun (WGS) entry which is preliminary data.</text>
</comment>
<evidence type="ECO:0000259" key="1">
    <source>
        <dbReference type="Pfam" id="PF01208"/>
    </source>
</evidence>
<dbReference type="Gene3D" id="3.20.20.210">
    <property type="match status" value="1"/>
</dbReference>
<dbReference type="PANTHER" id="PTHR21091:SF169">
    <property type="entry name" value="UROPORPHYRINOGEN DECARBOXYLASE"/>
    <property type="match status" value="1"/>
</dbReference>
<organism evidence="2 3">
    <name type="scientific">Lupinus luteus</name>
    <name type="common">European yellow lupine</name>
    <dbReference type="NCBI Taxonomy" id="3873"/>
    <lineage>
        <taxon>Eukaryota</taxon>
        <taxon>Viridiplantae</taxon>
        <taxon>Streptophyta</taxon>
        <taxon>Embryophyta</taxon>
        <taxon>Tracheophyta</taxon>
        <taxon>Spermatophyta</taxon>
        <taxon>Magnoliopsida</taxon>
        <taxon>eudicotyledons</taxon>
        <taxon>Gunneridae</taxon>
        <taxon>Pentapetalae</taxon>
        <taxon>rosids</taxon>
        <taxon>fabids</taxon>
        <taxon>Fabales</taxon>
        <taxon>Fabaceae</taxon>
        <taxon>Papilionoideae</taxon>
        <taxon>50 kb inversion clade</taxon>
        <taxon>genistoids sensu lato</taxon>
        <taxon>core genistoids</taxon>
        <taxon>Genisteae</taxon>
        <taxon>Lupinus</taxon>
    </lineage>
</organism>
<dbReference type="GO" id="GO:0004853">
    <property type="term" value="F:uroporphyrinogen decarboxylase activity"/>
    <property type="evidence" value="ECO:0007669"/>
    <property type="project" value="InterPro"/>
</dbReference>
<evidence type="ECO:0000313" key="3">
    <source>
        <dbReference type="Proteomes" id="UP001497480"/>
    </source>
</evidence>
<feature type="domain" description="Uroporphyrinogen decarboxylase (URO-D)" evidence="1">
    <location>
        <begin position="7"/>
        <end position="69"/>
    </location>
</feature>
<dbReference type="PANTHER" id="PTHR21091">
    <property type="entry name" value="METHYLTETRAHYDROFOLATE:HOMOCYSTEINE METHYLTRANSFERASE RELATED"/>
    <property type="match status" value="1"/>
</dbReference>
<protein>
    <recommendedName>
        <fullName evidence="1">Uroporphyrinogen decarboxylase (URO-D) domain-containing protein</fullName>
    </recommendedName>
</protein>
<sequence>MADGRKWLGSNITIQSNVDTAVLFISEEFITGRINDTVRKTGRGKHILSLGHGIIVGKPEENVAHFLSLPKE</sequence>
<dbReference type="Pfam" id="PF01208">
    <property type="entry name" value="URO-D"/>
    <property type="match status" value="1"/>
</dbReference>
<reference evidence="2 3" key="1">
    <citation type="submission" date="2024-03" db="EMBL/GenBank/DDBJ databases">
        <authorList>
            <person name="Martinez-Hernandez J."/>
        </authorList>
    </citation>
    <scope>NUCLEOTIDE SEQUENCE [LARGE SCALE GENOMIC DNA]</scope>
</reference>
<dbReference type="InterPro" id="IPR038071">
    <property type="entry name" value="UROD/MetE-like_sf"/>
</dbReference>
<keyword evidence="3" id="KW-1185">Reference proteome</keyword>
<accession>A0AAV1X286</accession>